<dbReference type="EMBL" id="DTBX01000084">
    <property type="protein sequence ID" value="HGQ55296.1"/>
    <property type="molecule type" value="Genomic_DNA"/>
</dbReference>
<dbReference type="InterPro" id="IPR036291">
    <property type="entry name" value="NAD(P)-bd_dom_sf"/>
</dbReference>
<gene>
    <name evidence="2" type="ORF">ENU28_02395</name>
</gene>
<protein>
    <submittedName>
        <fullName evidence="2">NAD-dependent epimerase/dehydratase family protein</fullName>
    </submittedName>
</protein>
<dbReference type="AlphaFoldDB" id="A0A7V4FDH6"/>
<name>A0A7V4FDH6_UNCW3</name>
<accession>A0A7V4FDH6</accession>
<dbReference type="SUPFAM" id="SSF51735">
    <property type="entry name" value="NAD(P)-binding Rossmann-fold domains"/>
    <property type="match status" value="1"/>
</dbReference>
<evidence type="ECO:0000313" key="2">
    <source>
        <dbReference type="EMBL" id="HGQ55296.1"/>
    </source>
</evidence>
<dbReference type="Pfam" id="PF16363">
    <property type="entry name" value="GDP_Man_Dehyd"/>
    <property type="match status" value="1"/>
</dbReference>
<comment type="caution">
    <text evidence="2">The sequence shown here is derived from an EMBL/GenBank/DDBJ whole genome shotgun (WGS) entry which is preliminary data.</text>
</comment>
<dbReference type="Gene3D" id="3.40.50.720">
    <property type="entry name" value="NAD(P)-binding Rossmann-like Domain"/>
    <property type="match status" value="1"/>
</dbReference>
<proteinExistence type="predicted"/>
<dbReference type="Gene3D" id="3.90.25.10">
    <property type="entry name" value="UDP-galactose 4-epimerase, domain 1"/>
    <property type="match status" value="1"/>
</dbReference>
<dbReference type="InterPro" id="IPR016040">
    <property type="entry name" value="NAD(P)-bd_dom"/>
</dbReference>
<dbReference type="PANTHER" id="PTHR43000">
    <property type="entry name" value="DTDP-D-GLUCOSE 4,6-DEHYDRATASE-RELATED"/>
    <property type="match status" value="1"/>
</dbReference>
<feature type="domain" description="NAD(P)-binding" evidence="1">
    <location>
        <begin position="4"/>
        <end position="300"/>
    </location>
</feature>
<evidence type="ECO:0000259" key="1">
    <source>
        <dbReference type="Pfam" id="PF16363"/>
    </source>
</evidence>
<reference evidence="2" key="1">
    <citation type="journal article" date="2020" name="mSystems">
        <title>Genome- and Community-Level Interaction Insights into Carbon Utilization and Element Cycling Functions of Hydrothermarchaeota in Hydrothermal Sediment.</title>
        <authorList>
            <person name="Zhou Z."/>
            <person name="Liu Y."/>
            <person name="Xu W."/>
            <person name="Pan J."/>
            <person name="Luo Z.H."/>
            <person name="Li M."/>
        </authorList>
    </citation>
    <scope>NUCLEOTIDE SEQUENCE [LARGE SCALE GENOMIC DNA]</scope>
    <source>
        <strain evidence="2">SpSt-655</strain>
    </source>
</reference>
<organism evidence="2">
    <name type="scientific">candidate division WOR-3 bacterium</name>
    <dbReference type="NCBI Taxonomy" id="2052148"/>
    <lineage>
        <taxon>Bacteria</taxon>
        <taxon>Bacteria division WOR-3</taxon>
    </lineage>
</organism>
<sequence>MKILITGSEGFAGRYLFDLLVSKGYEVYGTYYYSTEEIKNNYYFLDIRKREEVKNLLEKLKPEGIFHLAAQTSVALSYQEEHLTYEVNTLGTLNLLWAIKELSLNPRFVYISTAEVYGQVKERKKVKEEDEVNPISPYALSKFFAEKIVQYYVKVYNVDALILRPFSHTGIGQRENFFFPYCCKKIAEIEKKKVPPFLEVGNLEIERDYLAVEDVVEAYYLAFKYGEKGEIYNITNSKPIKLKEALEFLLNQTNIEIKIIFSKEKERKSDIFFLSGDNTKFKNLTNFVPRLEIKDTLLKMLNYYRKEVNQE</sequence>